<accession>A0A316V1P8</accession>
<dbReference type="OrthoDB" id="1929172at2759"/>
<evidence type="ECO:0000256" key="2">
    <source>
        <dbReference type="ARBA" id="ARBA00022679"/>
    </source>
</evidence>
<feature type="compositionally biased region" description="Basic and acidic residues" evidence="5">
    <location>
        <begin position="168"/>
        <end position="181"/>
    </location>
</feature>
<dbReference type="InterPro" id="IPR001227">
    <property type="entry name" value="Ac_transferase_dom_sf"/>
</dbReference>
<dbReference type="EMBL" id="KZ819662">
    <property type="protein sequence ID" value="PWN30928.1"/>
    <property type="molecule type" value="Genomic_DNA"/>
</dbReference>
<dbReference type="InterPro" id="IPR016036">
    <property type="entry name" value="Malonyl_transacylase_ACP-bd"/>
</dbReference>
<dbReference type="GeneID" id="37030823"/>
<dbReference type="GO" id="GO:0004314">
    <property type="term" value="F:[acyl-carrier-protein] S-malonyltransferase activity"/>
    <property type="evidence" value="ECO:0007669"/>
    <property type="project" value="UniProtKB-EC"/>
</dbReference>
<evidence type="ECO:0000256" key="4">
    <source>
        <dbReference type="ARBA" id="ARBA00048462"/>
    </source>
</evidence>
<feature type="compositionally biased region" description="Polar residues" evidence="5">
    <location>
        <begin position="706"/>
        <end position="721"/>
    </location>
</feature>
<dbReference type="SMART" id="SM00827">
    <property type="entry name" value="PKS_AT"/>
    <property type="match status" value="1"/>
</dbReference>
<dbReference type="SUPFAM" id="SSF52151">
    <property type="entry name" value="FabD/lysophospholipase-like"/>
    <property type="match status" value="1"/>
</dbReference>
<feature type="compositionally biased region" description="Basic and acidic residues" evidence="5">
    <location>
        <begin position="309"/>
        <end position="318"/>
    </location>
</feature>
<dbReference type="GO" id="GO:0005739">
    <property type="term" value="C:mitochondrion"/>
    <property type="evidence" value="ECO:0007669"/>
    <property type="project" value="TreeGrafter"/>
</dbReference>
<dbReference type="EC" id="2.3.1.39" evidence="1"/>
<proteinExistence type="predicted"/>
<feature type="compositionally biased region" description="Low complexity" evidence="5">
    <location>
        <begin position="52"/>
        <end position="61"/>
    </location>
</feature>
<sequence>MVTAAAVAASSGVAPAAAAAARAGKTSIKCSLRTTTPRRAYHATPQRCVAASSSSSSSSSSRDPLDRPQKDSDLSFGGGSSSKGGPPSRDGQAYTGSSSTSRGGSSSQSSGSTTSSTSGSASSPRRNPLNGTPPPTSILISGSAGKGAVPGYGKRRRAGGLPDQSRTATRERDDEIVRGYEHTYAPTMRSPRAMPHHTYFSSPSTSFNSAASVSPSGSSFGESRVTTALRPKKTALIFPGQGSQYVAMCRDIYRSFRSARSVWHTAEEALVSPLLPSSSPFGRGHPSTIDDGERGNARHSSLGYIPGRGQERAQSEQQRRTFEEELAKSHKWDERRSANPRGRRGWLRDTVFFGDQLDLTRAENAQPSILVATLSILAVLRKEFSLDVVSSQVTHASGHGSGIYAALVGSGALDMIDAVRLLRHRGLLSSQHVANHPILFPPGCTRPESVYETWAFANAGSGKGAELLNEMQETGGVPPTSAATDGDVVRQEVGNQDKKGWLRTVRGWKRTQMSGVMVRPGLLPQVLEEVQKVQAAIHSGSIPNVAQDEVVEVANINSSLQVVLSGTRVGVSLACDTLRNANLGARAVNLPVSGPYHSSIMQGAVLGPALANLPLRAPDEGMTLVSSVDGSVLRTADEVRQDLTGALAKPVRWLDSVERLRSLGVERFICLGPGRSCAHLLSRELGYQERMEKARERAAAEDAQESTVSGGNNASLASRTASGEKPEYEVWSVATVEDIETLSSMLSNISDRSGQEEVASAMEADRRRGGVDRGMLAV</sequence>
<feature type="region of interest" description="Disordered" evidence="5">
    <location>
        <begin position="1"/>
        <end position="206"/>
    </location>
</feature>
<protein>
    <recommendedName>
        <fullName evidence="1">[acyl-carrier-protein] S-malonyltransferase</fullName>
        <ecNumber evidence="1">2.3.1.39</ecNumber>
    </recommendedName>
</protein>
<feature type="compositionally biased region" description="Polar residues" evidence="5">
    <location>
        <begin position="28"/>
        <end position="37"/>
    </location>
</feature>
<feature type="region of interest" description="Disordered" evidence="5">
    <location>
        <begin position="747"/>
        <end position="778"/>
    </location>
</feature>
<evidence type="ECO:0000259" key="6">
    <source>
        <dbReference type="SMART" id="SM00827"/>
    </source>
</evidence>
<comment type="catalytic activity">
    <reaction evidence="4">
        <text>holo-[ACP] + malonyl-CoA = malonyl-[ACP] + CoA</text>
        <dbReference type="Rhea" id="RHEA:41792"/>
        <dbReference type="Rhea" id="RHEA-COMP:9623"/>
        <dbReference type="Rhea" id="RHEA-COMP:9685"/>
        <dbReference type="ChEBI" id="CHEBI:57287"/>
        <dbReference type="ChEBI" id="CHEBI:57384"/>
        <dbReference type="ChEBI" id="CHEBI:64479"/>
        <dbReference type="ChEBI" id="CHEBI:78449"/>
        <dbReference type="EC" id="2.3.1.39"/>
    </reaction>
</comment>
<feature type="compositionally biased region" description="Basic and acidic residues" evidence="5">
    <location>
        <begin position="63"/>
        <end position="73"/>
    </location>
</feature>
<gene>
    <name evidence="7" type="ORF">BDZ90DRAFT_277348</name>
</gene>
<dbReference type="InterPro" id="IPR050858">
    <property type="entry name" value="Mal-CoA-ACP_Trans/PKS_FabD"/>
</dbReference>
<feature type="region of interest" description="Disordered" evidence="5">
    <location>
        <begin position="692"/>
        <end position="721"/>
    </location>
</feature>
<keyword evidence="3" id="KW-0012">Acyltransferase</keyword>
<dbReference type="PANTHER" id="PTHR42681:SF1">
    <property type="entry name" value="MALONYL-COA-ACYL CARRIER PROTEIN TRANSACYLASE, MITOCHONDRIAL"/>
    <property type="match status" value="1"/>
</dbReference>
<dbReference type="AlphaFoldDB" id="A0A316V1P8"/>
<reference evidence="7 8" key="1">
    <citation type="journal article" date="2018" name="Mol. Biol. Evol.">
        <title>Broad Genomic Sampling Reveals a Smut Pathogenic Ancestry of the Fungal Clade Ustilaginomycotina.</title>
        <authorList>
            <person name="Kijpornyongpan T."/>
            <person name="Mondo S.J."/>
            <person name="Barry K."/>
            <person name="Sandor L."/>
            <person name="Lee J."/>
            <person name="Lipzen A."/>
            <person name="Pangilinan J."/>
            <person name="LaButti K."/>
            <person name="Hainaut M."/>
            <person name="Henrissat B."/>
            <person name="Grigoriev I.V."/>
            <person name="Spatafora J.W."/>
            <person name="Aime M.C."/>
        </authorList>
    </citation>
    <scope>NUCLEOTIDE SEQUENCE [LARGE SCALE GENOMIC DNA]</scope>
    <source>
        <strain evidence="7 8">MCA 5214</strain>
    </source>
</reference>
<dbReference type="STRING" id="1569628.A0A316V1P8"/>
<dbReference type="RefSeq" id="XP_025365540.1">
    <property type="nucleotide sequence ID" value="XM_025509000.1"/>
</dbReference>
<name>A0A316V1P8_9BASI</name>
<evidence type="ECO:0000256" key="5">
    <source>
        <dbReference type="SAM" id="MobiDB-lite"/>
    </source>
</evidence>
<feature type="region of interest" description="Disordered" evidence="5">
    <location>
        <begin position="281"/>
        <end position="318"/>
    </location>
</feature>
<evidence type="ECO:0000313" key="8">
    <source>
        <dbReference type="Proteomes" id="UP000245884"/>
    </source>
</evidence>
<evidence type="ECO:0000256" key="1">
    <source>
        <dbReference type="ARBA" id="ARBA00013258"/>
    </source>
</evidence>
<keyword evidence="2" id="KW-0808">Transferase</keyword>
<organism evidence="7 8">
    <name type="scientific">Jaminaea rosea</name>
    <dbReference type="NCBI Taxonomy" id="1569628"/>
    <lineage>
        <taxon>Eukaryota</taxon>
        <taxon>Fungi</taxon>
        <taxon>Dikarya</taxon>
        <taxon>Basidiomycota</taxon>
        <taxon>Ustilaginomycotina</taxon>
        <taxon>Exobasidiomycetes</taxon>
        <taxon>Microstromatales</taxon>
        <taxon>Microstromatales incertae sedis</taxon>
        <taxon>Jaminaea</taxon>
    </lineage>
</organism>
<dbReference type="GO" id="GO:0006633">
    <property type="term" value="P:fatty acid biosynthetic process"/>
    <property type="evidence" value="ECO:0007669"/>
    <property type="project" value="TreeGrafter"/>
</dbReference>
<feature type="domain" description="Malonyl-CoA:ACP transacylase (MAT)" evidence="6">
    <location>
        <begin position="237"/>
        <end position="749"/>
    </location>
</feature>
<feature type="compositionally biased region" description="Low complexity" evidence="5">
    <location>
        <begin position="83"/>
        <end position="123"/>
    </location>
</feature>
<dbReference type="Gene3D" id="3.40.366.10">
    <property type="entry name" value="Malonyl-Coenzyme A Acyl Carrier Protein, domain 2"/>
    <property type="match status" value="2"/>
</dbReference>
<dbReference type="PANTHER" id="PTHR42681">
    <property type="entry name" value="MALONYL-COA-ACYL CARRIER PROTEIN TRANSACYLASE, MITOCHONDRIAL"/>
    <property type="match status" value="1"/>
</dbReference>
<dbReference type="Gene3D" id="3.30.70.250">
    <property type="entry name" value="Malonyl-CoA ACP transacylase, ACP-binding"/>
    <property type="match status" value="1"/>
</dbReference>
<evidence type="ECO:0000313" key="7">
    <source>
        <dbReference type="EMBL" id="PWN30928.1"/>
    </source>
</evidence>
<dbReference type="InterPro" id="IPR014043">
    <property type="entry name" value="Acyl_transferase_dom"/>
</dbReference>
<dbReference type="Proteomes" id="UP000245884">
    <property type="component" value="Unassembled WGS sequence"/>
</dbReference>
<dbReference type="InterPro" id="IPR016035">
    <property type="entry name" value="Acyl_Trfase/lysoPLipase"/>
</dbReference>
<keyword evidence="8" id="KW-1185">Reference proteome</keyword>
<evidence type="ECO:0000256" key="3">
    <source>
        <dbReference type="ARBA" id="ARBA00023315"/>
    </source>
</evidence>
<dbReference type="SUPFAM" id="SSF55048">
    <property type="entry name" value="Probable ACP-binding domain of malonyl-CoA ACP transacylase"/>
    <property type="match status" value="1"/>
</dbReference>
<feature type="compositionally biased region" description="Low complexity" evidence="5">
    <location>
        <begin position="1"/>
        <end position="24"/>
    </location>
</feature>